<organism evidence="10 11">
    <name type="scientific">Salix purpurea</name>
    <name type="common">Purple osier willow</name>
    <dbReference type="NCBI Taxonomy" id="77065"/>
    <lineage>
        <taxon>Eukaryota</taxon>
        <taxon>Viridiplantae</taxon>
        <taxon>Streptophyta</taxon>
        <taxon>Embryophyta</taxon>
        <taxon>Tracheophyta</taxon>
        <taxon>Spermatophyta</taxon>
        <taxon>Magnoliopsida</taxon>
        <taxon>eudicotyledons</taxon>
        <taxon>Gunneridae</taxon>
        <taxon>Pentapetalae</taxon>
        <taxon>rosids</taxon>
        <taxon>fabids</taxon>
        <taxon>Malpighiales</taxon>
        <taxon>Salicaceae</taxon>
        <taxon>Saliceae</taxon>
        <taxon>Salix</taxon>
    </lineage>
</organism>
<sequence>MIAILVIVAGVLAILEDLKDSKKNSASHHPGPIVKKYVDALEIALQSFDVQKSGKLVNNRIAWCQVTEVAAETAAAMASASLFFKKIDSSYSNLLLEHAQQLFSFADAYRGSYSVSIPQMQNYYNSTGYEDELLWAATWLYHASRDLSCLKHVAELNGQQFADWGNPTWFSWDDKHAGTQQVLLSRANLFGAKGMPSEENLDLQMYRKTSEATMCELLPDSPTATTSRTKGGLVWVSKWNCLQHAMASAFLAVLFSDYMVTAQIATLYCHGQLYSPADLRDFGISQADYILGNNPMKMSFLVRGASIPADANTTCKDGFTCLDSINSNPNVAVRAVLGGPFLNETCIDSRNNWMQAEPTTVLSLSVSSPA</sequence>
<comment type="catalytic activity">
    <reaction evidence="1">
        <text>Endohydrolysis of (1-&gt;4)-beta-D-glucosidic linkages in cellulose, lichenin and cereal beta-D-glucans.</text>
        <dbReference type="EC" id="3.2.1.4"/>
    </reaction>
</comment>
<dbReference type="InterPro" id="IPR008928">
    <property type="entry name" value="6-hairpin_glycosidase_sf"/>
</dbReference>
<keyword evidence="7" id="KW-0326">Glycosidase</keyword>
<evidence type="ECO:0000313" key="10">
    <source>
        <dbReference type="EMBL" id="KAJ6774618.1"/>
    </source>
</evidence>
<keyword evidence="4" id="KW-0378">Hydrolase</keyword>
<evidence type="ECO:0000256" key="2">
    <source>
        <dbReference type="ARBA" id="ARBA00007072"/>
    </source>
</evidence>
<comment type="similarity">
    <text evidence="2">Belongs to the glycosyl hydrolase 9 (cellulase E) family.</text>
</comment>
<dbReference type="PANTHER" id="PTHR22298">
    <property type="entry name" value="ENDO-1,4-BETA-GLUCANASE"/>
    <property type="match status" value="1"/>
</dbReference>
<accession>A0A9Q0WXG1</accession>
<keyword evidence="11" id="KW-1185">Reference proteome</keyword>
<feature type="domain" description="Glycoside hydrolase family 9" evidence="9">
    <location>
        <begin position="66"/>
        <end position="360"/>
    </location>
</feature>
<dbReference type="SUPFAM" id="SSF48208">
    <property type="entry name" value="Six-hairpin glycosidases"/>
    <property type="match status" value="1"/>
</dbReference>
<evidence type="ECO:0000256" key="6">
    <source>
        <dbReference type="ARBA" id="ARBA00023277"/>
    </source>
</evidence>
<evidence type="ECO:0000313" key="11">
    <source>
        <dbReference type="Proteomes" id="UP001151532"/>
    </source>
</evidence>
<reference evidence="10" key="2">
    <citation type="journal article" date="2023" name="Int. J. Mol. Sci.">
        <title>De Novo Assembly and Annotation of 11 Diverse Shrub Willow (Salix) Genomes Reveals Novel Gene Organization in Sex-Linked Regions.</title>
        <authorList>
            <person name="Hyden B."/>
            <person name="Feng K."/>
            <person name="Yates T.B."/>
            <person name="Jawdy S."/>
            <person name="Cereghino C."/>
            <person name="Smart L.B."/>
            <person name="Muchero W."/>
        </authorList>
    </citation>
    <scope>NUCLEOTIDE SEQUENCE</scope>
    <source>
        <tissue evidence="10">Shoot tip</tissue>
    </source>
</reference>
<dbReference type="InterPro" id="IPR001701">
    <property type="entry name" value="Glyco_hydro_9"/>
</dbReference>
<evidence type="ECO:0000256" key="8">
    <source>
        <dbReference type="ARBA" id="ARBA00023326"/>
    </source>
</evidence>
<dbReference type="AlphaFoldDB" id="A0A9Q0WXG1"/>
<keyword evidence="5" id="KW-0136">Cellulose degradation</keyword>
<dbReference type="Proteomes" id="UP001151532">
    <property type="component" value="Chromosome 5"/>
</dbReference>
<dbReference type="OrthoDB" id="10257085at2759"/>
<dbReference type="GO" id="GO:0030245">
    <property type="term" value="P:cellulose catabolic process"/>
    <property type="evidence" value="ECO:0007669"/>
    <property type="project" value="UniProtKB-KW"/>
</dbReference>
<name>A0A9Q0WXG1_SALPP</name>
<reference evidence="10" key="1">
    <citation type="submission" date="2022-11" db="EMBL/GenBank/DDBJ databases">
        <authorList>
            <person name="Hyden B.L."/>
            <person name="Feng K."/>
            <person name="Yates T."/>
            <person name="Jawdy S."/>
            <person name="Smart L.B."/>
            <person name="Muchero W."/>
        </authorList>
    </citation>
    <scope>NUCLEOTIDE SEQUENCE</scope>
    <source>
        <tissue evidence="10">Shoot tip</tissue>
    </source>
</reference>
<evidence type="ECO:0000256" key="1">
    <source>
        <dbReference type="ARBA" id="ARBA00000966"/>
    </source>
</evidence>
<keyword evidence="6" id="KW-0119">Carbohydrate metabolism</keyword>
<evidence type="ECO:0000256" key="7">
    <source>
        <dbReference type="ARBA" id="ARBA00023295"/>
    </source>
</evidence>
<gene>
    <name evidence="10" type="ORF">OIU79_017916</name>
</gene>
<evidence type="ECO:0000256" key="4">
    <source>
        <dbReference type="ARBA" id="ARBA00022801"/>
    </source>
</evidence>
<dbReference type="InterPro" id="IPR012341">
    <property type="entry name" value="6hp_glycosidase-like_sf"/>
</dbReference>
<comment type="caution">
    <text evidence="10">The sequence shown here is derived from an EMBL/GenBank/DDBJ whole genome shotgun (WGS) entry which is preliminary data.</text>
</comment>
<protein>
    <recommendedName>
        <fullName evidence="3">cellulase</fullName>
        <ecNumber evidence="3">3.2.1.4</ecNumber>
    </recommendedName>
</protein>
<keyword evidence="8" id="KW-0624">Polysaccharide degradation</keyword>
<evidence type="ECO:0000256" key="3">
    <source>
        <dbReference type="ARBA" id="ARBA00012601"/>
    </source>
</evidence>
<dbReference type="EMBL" id="JAPFFK010000002">
    <property type="protein sequence ID" value="KAJ6774618.1"/>
    <property type="molecule type" value="Genomic_DNA"/>
</dbReference>
<dbReference type="GO" id="GO:0008810">
    <property type="term" value="F:cellulase activity"/>
    <property type="evidence" value="ECO:0007669"/>
    <property type="project" value="UniProtKB-EC"/>
</dbReference>
<dbReference type="Pfam" id="PF00759">
    <property type="entry name" value="Glyco_hydro_9"/>
    <property type="match status" value="1"/>
</dbReference>
<proteinExistence type="inferred from homology"/>
<dbReference type="EC" id="3.2.1.4" evidence="3"/>
<dbReference type="Gene3D" id="1.50.10.10">
    <property type="match status" value="1"/>
</dbReference>
<evidence type="ECO:0000256" key="5">
    <source>
        <dbReference type="ARBA" id="ARBA00023001"/>
    </source>
</evidence>
<evidence type="ECO:0000259" key="9">
    <source>
        <dbReference type="Pfam" id="PF00759"/>
    </source>
</evidence>